<reference evidence="4 5" key="1">
    <citation type="submission" date="2020-10" db="EMBL/GenBank/DDBJ databases">
        <title>Phylogeny of dyella-like bacteria.</title>
        <authorList>
            <person name="Fu J."/>
        </authorList>
    </citation>
    <scope>NUCLEOTIDE SEQUENCE [LARGE SCALE GENOMIC DNA]</scope>
    <source>
        <strain evidence="4 5">BB4</strain>
    </source>
</reference>
<comment type="caution">
    <text evidence="4">The sequence shown here is derived from an EMBL/GenBank/DDBJ whole genome shotgun (WGS) entry which is preliminary data.</text>
</comment>
<proteinExistence type="predicted"/>
<dbReference type="PANTHER" id="PTHR43800">
    <property type="entry name" value="PEPTIDYL-LYSINE N-ACETYLTRANSFERASE YJAB"/>
    <property type="match status" value="1"/>
</dbReference>
<dbReference type="Gene3D" id="3.40.630.30">
    <property type="match status" value="1"/>
</dbReference>
<dbReference type="RefSeq" id="WP_379985378.1">
    <property type="nucleotide sequence ID" value="NZ_JADIKD010000009.1"/>
</dbReference>
<accession>A0ABW8K2S1</accession>
<dbReference type="Pfam" id="PF13673">
    <property type="entry name" value="Acetyltransf_10"/>
    <property type="match status" value="1"/>
</dbReference>
<keyword evidence="2" id="KW-0012">Acyltransferase</keyword>
<organism evidence="4 5">
    <name type="scientific">Dyella koreensis</name>
    <dbReference type="NCBI Taxonomy" id="311235"/>
    <lineage>
        <taxon>Bacteria</taxon>
        <taxon>Pseudomonadati</taxon>
        <taxon>Pseudomonadota</taxon>
        <taxon>Gammaproteobacteria</taxon>
        <taxon>Lysobacterales</taxon>
        <taxon>Rhodanobacteraceae</taxon>
        <taxon>Dyella</taxon>
    </lineage>
</organism>
<dbReference type="PANTHER" id="PTHR43800:SF1">
    <property type="entry name" value="PEPTIDYL-LYSINE N-ACETYLTRANSFERASE YJAB"/>
    <property type="match status" value="1"/>
</dbReference>
<sequence>MNALAPSVSLRLATASDHADLIRVWEAAVRATHHFLAEEDILFFRGCLPSAFGLLNVWVAEDDGRIVGFIGVSGHHIEALFIAPEQHRRGVGRRLLDHVIATAPGVAWRVDVNEQNPEATRFYQHYGFVQTGRSELDPSGRPFPLLHMVLRR</sequence>
<dbReference type="SUPFAM" id="SSF55729">
    <property type="entry name" value="Acyl-CoA N-acyltransferases (Nat)"/>
    <property type="match status" value="1"/>
</dbReference>
<name>A0ABW8K2S1_9GAMM</name>
<dbReference type="InterPro" id="IPR016181">
    <property type="entry name" value="Acyl_CoA_acyltransferase"/>
</dbReference>
<dbReference type="CDD" id="cd04301">
    <property type="entry name" value="NAT_SF"/>
    <property type="match status" value="1"/>
</dbReference>
<dbReference type="Proteomes" id="UP001620408">
    <property type="component" value="Unassembled WGS sequence"/>
</dbReference>
<dbReference type="EMBL" id="JADIKD010000009">
    <property type="protein sequence ID" value="MFK2917188.1"/>
    <property type="molecule type" value="Genomic_DNA"/>
</dbReference>
<feature type="domain" description="N-acetyltransferase" evidence="3">
    <location>
        <begin position="8"/>
        <end position="152"/>
    </location>
</feature>
<protein>
    <submittedName>
        <fullName evidence="4">GNAT family N-acetyltransferase</fullName>
    </submittedName>
</protein>
<evidence type="ECO:0000256" key="1">
    <source>
        <dbReference type="ARBA" id="ARBA00022679"/>
    </source>
</evidence>
<keyword evidence="1" id="KW-0808">Transferase</keyword>
<evidence type="ECO:0000259" key="3">
    <source>
        <dbReference type="PROSITE" id="PS51186"/>
    </source>
</evidence>
<dbReference type="PROSITE" id="PS51186">
    <property type="entry name" value="GNAT"/>
    <property type="match status" value="1"/>
</dbReference>
<evidence type="ECO:0000256" key="2">
    <source>
        <dbReference type="ARBA" id="ARBA00023315"/>
    </source>
</evidence>
<dbReference type="InterPro" id="IPR000182">
    <property type="entry name" value="GNAT_dom"/>
</dbReference>
<keyword evidence="5" id="KW-1185">Reference proteome</keyword>
<evidence type="ECO:0000313" key="4">
    <source>
        <dbReference type="EMBL" id="MFK2917188.1"/>
    </source>
</evidence>
<gene>
    <name evidence="4" type="ORF">ISS97_07930</name>
</gene>
<evidence type="ECO:0000313" key="5">
    <source>
        <dbReference type="Proteomes" id="UP001620408"/>
    </source>
</evidence>